<reference evidence="2 3" key="1">
    <citation type="journal article" date="2019" name="Commun. Biol.">
        <title>The bagworm genome reveals a unique fibroin gene that provides high tensile strength.</title>
        <authorList>
            <person name="Kono N."/>
            <person name="Nakamura H."/>
            <person name="Ohtoshi R."/>
            <person name="Tomita M."/>
            <person name="Numata K."/>
            <person name="Arakawa K."/>
        </authorList>
    </citation>
    <scope>NUCLEOTIDE SEQUENCE [LARGE SCALE GENOMIC DNA]</scope>
</reference>
<proteinExistence type="predicted"/>
<protein>
    <submittedName>
        <fullName evidence="2">Uncharacterized protein</fullName>
    </submittedName>
</protein>
<gene>
    <name evidence="2" type="ORF">EVAR_71533_1</name>
</gene>
<name>A0A4C1TIF7_EUMVA</name>
<comment type="caution">
    <text evidence="2">The sequence shown here is derived from an EMBL/GenBank/DDBJ whole genome shotgun (WGS) entry which is preliminary data.</text>
</comment>
<dbReference type="EMBL" id="BGZK01005497">
    <property type="protein sequence ID" value="GBP14303.1"/>
    <property type="molecule type" value="Genomic_DNA"/>
</dbReference>
<keyword evidence="3" id="KW-1185">Reference proteome</keyword>
<dbReference type="Proteomes" id="UP000299102">
    <property type="component" value="Unassembled WGS sequence"/>
</dbReference>
<evidence type="ECO:0000313" key="2">
    <source>
        <dbReference type="EMBL" id="GBP14303.1"/>
    </source>
</evidence>
<sequence>MRVRVYVRLLYGCTYACISVYEVCAGVYVSAPVYTKCVQICVYEICVGVRAPTECARVSIRLRLSVQRVCRCVYTACLQACVRVRPLVPYLGEHVPPSAPALPSTVNSPEPHQAGAGDGGRAVGRSRPGEASEGKGPPPPKDRRDPRGVISASLAFWKRIRQVIEKGSRRWRGKSETNVTTVVQPASASVAIDMSEITFKINGKQHVSEYLCVTAAGGRL</sequence>
<accession>A0A4C1TIF7</accession>
<dbReference type="AlphaFoldDB" id="A0A4C1TIF7"/>
<evidence type="ECO:0000313" key="3">
    <source>
        <dbReference type="Proteomes" id="UP000299102"/>
    </source>
</evidence>
<organism evidence="2 3">
    <name type="scientific">Eumeta variegata</name>
    <name type="common">Bagworm moth</name>
    <name type="synonym">Eumeta japonica</name>
    <dbReference type="NCBI Taxonomy" id="151549"/>
    <lineage>
        <taxon>Eukaryota</taxon>
        <taxon>Metazoa</taxon>
        <taxon>Ecdysozoa</taxon>
        <taxon>Arthropoda</taxon>
        <taxon>Hexapoda</taxon>
        <taxon>Insecta</taxon>
        <taxon>Pterygota</taxon>
        <taxon>Neoptera</taxon>
        <taxon>Endopterygota</taxon>
        <taxon>Lepidoptera</taxon>
        <taxon>Glossata</taxon>
        <taxon>Ditrysia</taxon>
        <taxon>Tineoidea</taxon>
        <taxon>Psychidae</taxon>
        <taxon>Oiketicinae</taxon>
        <taxon>Eumeta</taxon>
    </lineage>
</organism>
<evidence type="ECO:0000256" key="1">
    <source>
        <dbReference type="SAM" id="MobiDB-lite"/>
    </source>
</evidence>
<feature type="region of interest" description="Disordered" evidence="1">
    <location>
        <begin position="101"/>
        <end position="148"/>
    </location>
</feature>